<evidence type="ECO:0000256" key="1">
    <source>
        <dbReference type="SAM" id="MobiDB-lite"/>
    </source>
</evidence>
<dbReference type="AlphaFoldDB" id="A0A518DSG8"/>
<evidence type="ECO:0000313" key="2">
    <source>
        <dbReference type="EMBL" id="QDU94792.1"/>
    </source>
</evidence>
<dbReference type="RefSeq" id="WP_197443237.1">
    <property type="nucleotide sequence ID" value="NZ_CP036433.1"/>
</dbReference>
<organism evidence="2 3">
    <name type="scientific">Lignipirellula cremea</name>
    <dbReference type="NCBI Taxonomy" id="2528010"/>
    <lineage>
        <taxon>Bacteria</taxon>
        <taxon>Pseudomonadati</taxon>
        <taxon>Planctomycetota</taxon>
        <taxon>Planctomycetia</taxon>
        <taxon>Pirellulales</taxon>
        <taxon>Pirellulaceae</taxon>
        <taxon>Lignipirellula</taxon>
    </lineage>
</organism>
<gene>
    <name evidence="2" type="ORF">Pla8534_25990</name>
</gene>
<accession>A0A518DSG8</accession>
<sequence length="51" mass="5658">MEKKAKADAKRARRTEGNGENGAAIPENDYFADPLPYGDLTQTQSQSEEEE</sequence>
<dbReference type="KEGG" id="lcre:Pla8534_25990"/>
<evidence type="ECO:0000313" key="3">
    <source>
        <dbReference type="Proteomes" id="UP000317648"/>
    </source>
</evidence>
<feature type="compositionally biased region" description="Low complexity" evidence="1">
    <location>
        <begin position="41"/>
        <end position="51"/>
    </location>
</feature>
<feature type="compositionally biased region" description="Basic and acidic residues" evidence="1">
    <location>
        <begin position="1"/>
        <end position="17"/>
    </location>
</feature>
<name>A0A518DSG8_9BACT</name>
<reference evidence="2 3" key="1">
    <citation type="submission" date="2019-02" db="EMBL/GenBank/DDBJ databases">
        <title>Deep-cultivation of Planctomycetes and their phenomic and genomic characterization uncovers novel biology.</title>
        <authorList>
            <person name="Wiegand S."/>
            <person name="Jogler M."/>
            <person name="Boedeker C."/>
            <person name="Pinto D."/>
            <person name="Vollmers J."/>
            <person name="Rivas-Marin E."/>
            <person name="Kohn T."/>
            <person name="Peeters S.H."/>
            <person name="Heuer A."/>
            <person name="Rast P."/>
            <person name="Oberbeckmann S."/>
            <person name="Bunk B."/>
            <person name="Jeske O."/>
            <person name="Meyerdierks A."/>
            <person name="Storesund J.E."/>
            <person name="Kallscheuer N."/>
            <person name="Luecker S."/>
            <person name="Lage O.M."/>
            <person name="Pohl T."/>
            <person name="Merkel B.J."/>
            <person name="Hornburger P."/>
            <person name="Mueller R.-W."/>
            <person name="Bruemmer F."/>
            <person name="Labrenz M."/>
            <person name="Spormann A.M."/>
            <person name="Op den Camp H."/>
            <person name="Overmann J."/>
            <person name="Amann R."/>
            <person name="Jetten M.S.M."/>
            <person name="Mascher T."/>
            <person name="Medema M.H."/>
            <person name="Devos D.P."/>
            <person name="Kaster A.-K."/>
            <person name="Ovreas L."/>
            <person name="Rohde M."/>
            <person name="Galperin M.Y."/>
            <person name="Jogler C."/>
        </authorList>
    </citation>
    <scope>NUCLEOTIDE SEQUENCE [LARGE SCALE GENOMIC DNA]</scope>
    <source>
        <strain evidence="2 3">Pla85_3_4</strain>
    </source>
</reference>
<dbReference type="Proteomes" id="UP000317648">
    <property type="component" value="Chromosome"/>
</dbReference>
<feature type="region of interest" description="Disordered" evidence="1">
    <location>
        <begin position="1"/>
        <end position="51"/>
    </location>
</feature>
<protein>
    <submittedName>
        <fullName evidence="2">Uncharacterized protein</fullName>
    </submittedName>
</protein>
<proteinExistence type="predicted"/>
<keyword evidence="3" id="KW-1185">Reference proteome</keyword>
<dbReference type="EMBL" id="CP036433">
    <property type="protein sequence ID" value="QDU94792.1"/>
    <property type="molecule type" value="Genomic_DNA"/>
</dbReference>